<dbReference type="EMBL" id="JAPDNS010000002">
    <property type="protein sequence ID" value="MCW3488286.1"/>
    <property type="molecule type" value="Genomic_DNA"/>
</dbReference>
<dbReference type="PANTHER" id="PTHR47432:SF1">
    <property type="entry name" value="CELL WALL ASSEMBLY REGULATOR SMI1"/>
    <property type="match status" value="1"/>
</dbReference>
<feature type="domain" description="Knr4/Smi1-like" evidence="1">
    <location>
        <begin position="26"/>
        <end position="166"/>
    </location>
</feature>
<comment type="caution">
    <text evidence="2">The sequence shown here is derived from an EMBL/GenBank/DDBJ whole genome shotgun (WGS) entry which is preliminary data.</text>
</comment>
<accession>A0ABT3IWL0</accession>
<dbReference type="SUPFAM" id="SSF160631">
    <property type="entry name" value="SMI1/KNR4-like"/>
    <property type="match status" value="1"/>
</dbReference>
<gene>
    <name evidence="2" type="ORF">OL497_30610</name>
</gene>
<evidence type="ECO:0000313" key="3">
    <source>
        <dbReference type="Proteomes" id="UP001207742"/>
    </source>
</evidence>
<sequence length="195" mass="22430">MQAYWTRWEKWMQKHAPKLPDTLNPGVAPATVDALERLIGSKLPADFKSFYAIHNGQQRVKTGLVDADQLLPVEDMITQWHHWKNVLDSGGFIYNEEIIASTPDTGIKSDWWNPLWIPITSDGFGNHLCIDLDPAPEGQYGQIITVWHEDSHRGILAPSFEAWMHQYITAIEKGEYVFVKKWGIVHKDTFLNYND</sequence>
<evidence type="ECO:0000313" key="2">
    <source>
        <dbReference type="EMBL" id="MCW3488286.1"/>
    </source>
</evidence>
<name>A0ABT3IWL0_9BACT</name>
<reference evidence="2 3" key="1">
    <citation type="submission" date="2022-10" db="EMBL/GenBank/DDBJ databases">
        <title>Chitinophaga nivalis PC15 sp. nov., isolated from Pyeongchang county, South Korea.</title>
        <authorList>
            <person name="Trinh H.N."/>
        </authorList>
    </citation>
    <scope>NUCLEOTIDE SEQUENCE [LARGE SCALE GENOMIC DNA]</scope>
    <source>
        <strain evidence="2 3">PC14</strain>
    </source>
</reference>
<dbReference type="InterPro" id="IPR051873">
    <property type="entry name" value="KNR4/SMI1_regulator"/>
</dbReference>
<dbReference type="InterPro" id="IPR037883">
    <property type="entry name" value="Knr4/Smi1-like_sf"/>
</dbReference>
<dbReference type="InterPro" id="IPR018958">
    <property type="entry name" value="Knr4/Smi1-like_dom"/>
</dbReference>
<proteinExistence type="predicted"/>
<dbReference type="Gene3D" id="3.40.1580.10">
    <property type="entry name" value="SMI1/KNR4-like"/>
    <property type="match status" value="1"/>
</dbReference>
<organism evidence="2 3">
    <name type="scientific">Chitinophaga nivalis</name>
    <dbReference type="NCBI Taxonomy" id="2991709"/>
    <lineage>
        <taxon>Bacteria</taxon>
        <taxon>Pseudomonadati</taxon>
        <taxon>Bacteroidota</taxon>
        <taxon>Chitinophagia</taxon>
        <taxon>Chitinophagales</taxon>
        <taxon>Chitinophagaceae</taxon>
        <taxon>Chitinophaga</taxon>
    </lineage>
</organism>
<protein>
    <submittedName>
        <fullName evidence="2">SMI1/KNR4 family protein</fullName>
    </submittedName>
</protein>
<dbReference type="Pfam" id="PF09346">
    <property type="entry name" value="SMI1_KNR4"/>
    <property type="match status" value="1"/>
</dbReference>
<dbReference type="Proteomes" id="UP001207742">
    <property type="component" value="Unassembled WGS sequence"/>
</dbReference>
<keyword evidence="3" id="KW-1185">Reference proteome</keyword>
<dbReference type="RefSeq" id="WP_264735088.1">
    <property type="nucleotide sequence ID" value="NZ_JAPDNR010000001.1"/>
</dbReference>
<evidence type="ECO:0000259" key="1">
    <source>
        <dbReference type="SMART" id="SM00860"/>
    </source>
</evidence>
<dbReference type="SMART" id="SM00860">
    <property type="entry name" value="SMI1_KNR4"/>
    <property type="match status" value="1"/>
</dbReference>
<dbReference type="PANTHER" id="PTHR47432">
    <property type="entry name" value="CELL WALL ASSEMBLY REGULATOR SMI1"/>
    <property type="match status" value="1"/>
</dbReference>